<protein>
    <submittedName>
        <fullName evidence="2">Uncharacterized protein</fullName>
    </submittedName>
</protein>
<keyword evidence="1" id="KW-0175">Coiled coil</keyword>
<evidence type="ECO:0000313" key="2">
    <source>
        <dbReference type="EMBL" id="RKO86741.1"/>
    </source>
</evidence>
<evidence type="ECO:0000256" key="1">
    <source>
        <dbReference type="SAM" id="Coils"/>
    </source>
</evidence>
<proteinExistence type="predicted"/>
<feature type="coiled-coil region" evidence="1">
    <location>
        <begin position="171"/>
        <end position="233"/>
    </location>
</feature>
<evidence type="ECO:0000313" key="3">
    <source>
        <dbReference type="Proteomes" id="UP000269721"/>
    </source>
</evidence>
<organism evidence="2 3">
    <name type="scientific">Blyttiomyces helicus</name>
    <dbReference type="NCBI Taxonomy" id="388810"/>
    <lineage>
        <taxon>Eukaryota</taxon>
        <taxon>Fungi</taxon>
        <taxon>Fungi incertae sedis</taxon>
        <taxon>Chytridiomycota</taxon>
        <taxon>Chytridiomycota incertae sedis</taxon>
        <taxon>Chytridiomycetes</taxon>
        <taxon>Chytridiomycetes incertae sedis</taxon>
        <taxon>Blyttiomyces</taxon>
    </lineage>
</organism>
<dbReference type="Proteomes" id="UP000269721">
    <property type="component" value="Unassembled WGS sequence"/>
</dbReference>
<keyword evidence="3" id="KW-1185">Reference proteome</keyword>
<reference evidence="3" key="1">
    <citation type="journal article" date="2018" name="Nat. Microbiol.">
        <title>Leveraging single-cell genomics to expand the fungal tree of life.</title>
        <authorList>
            <person name="Ahrendt S.R."/>
            <person name="Quandt C.A."/>
            <person name="Ciobanu D."/>
            <person name="Clum A."/>
            <person name="Salamov A."/>
            <person name="Andreopoulos B."/>
            <person name="Cheng J.F."/>
            <person name="Woyke T."/>
            <person name="Pelin A."/>
            <person name="Henrissat B."/>
            <person name="Reynolds N.K."/>
            <person name="Benny G.L."/>
            <person name="Smith M.E."/>
            <person name="James T.Y."/>
            <person name="Grigoriev I.V."/>
        </authorList>
    </citation>
    <scope>NUCLEOTIDE SEQUENCE [LARGE SCALE GENOMIC DNA]</scope>
</reference>
<dbReference type="EMBL" id="KZ997950">
    <property type="protein sequence ID" value="RKO86741.1"/>
    <property type="molecule type" value="Genomic_DNA"/>
</dbReference>
<accession>A0A4P9W375</accession>
<sequence length="254" mass="27880">MEAVHEGIVRSCASADPPDLETVVSWWREAVGDKFFPHAVGPARYAGSQGGLGLGGGFGSRVEMRLCFDLYEALARVALLKGWNFLVDIHRKILDAAREELHGMYAAREKREAALQAEITTHILQAHQSSQATSASRLSSTTALLHTALQQNEDLSTALSAATAELRRLNLHESTLEVARSRAQIDRLQAERDAAVESLARWNARRAELERAVEEAARVRDRLEGQVETLLGENESLVTATGKMAQLLLNSSMQ</sequence>
<gene>
    <name evidence="2" type="ORF">BDK51DRAFT_45462</name>
</gene>
<dbReference type="AlphaFoldDB" id="A0A4P9W375"/>
<name>A0A4P9W375_9FUNG</name>